<dbReference type="RefSeq" id="WP_148993109.1">
    <property type="nucleotide sequence ID" value="NZ_VTEW01000030.1"/>
</dbReference>
<name>A0A5D4TC77_9BACI</name>
<keyword evidence="1" id="KW-1133">Transmembrane helix</keyword>
<sequence length="291" mass="33946">MNKDYITIKQDEPESIRLLAAMRYLYGISKRIRLIRVGLTILFPIISVICANYFSVAIPTIAVLSAVWLILNRTWVQEVEKSIVKKAAKIQEEFDVALFQINWNDTLVGQKLDPEFKMRLNQKFKGDRDKLKEWYQGLKATSHFSNVLLSQRTNIVWDMNLRKFYGNVLIVVFSLCLLLFILIGFYLNLSFQSLILSLFIPSLPLLLHLVETAIAHKKRSYSLEAVSTKITNEISNSTSDIIKNRCRQFQDCIYLKRCDINTVPEKIYWLKRITYDKLSKEVNKEYSNSEN</sequence>
<gene>
    <name evidence="2" type="ORF">FZC80_21640</name>
</gene>
<organism evidence="2 3">
    <name type="scientific">Rossellomorea aquimaris</name>
    <dbReference type="NCBI Taxonomy" id="189382"/>
    <lineage>
        <taxon>Bacteria</taxon>
        <taxon>Bacillati</taxon>
        <taxon>Bacillota</taxon>
        <taxon>Bacilli</taxon>
        <taxon>Bacillales</taxon>
        <taxon>Bacillaceae</taxon>
        <taxon>Rossellomorea</taxon>
    </lineage>
</organism>
<dbReference type="EMBL" id="VTEW01000030">
    <property type="protein sequence ID" value="TYS71644.1"/>
    <property type="molecule type" value="Genomic_DNA"/>
</dbReference>
<dbReference type="Pfam" id="PF18159">
    <property type="entry name" value="S_4TM"/>
    <property type="match status" value="1"/>
</dbReference>
<feature type="transmembrane region" description="Helical" evidence="1">
    <location>
        <begin position="193"/>
        <end position="210"/>
    </location>
</feature>
<dbReference type="InterPro" id="IPR049920">
    <property type="entry name" value="IK1_05631-like"/>
</dbReference>
<protein>
    <submittedName>
        <fullName evidence="2">Uncharacterized protein</fullName>
    </submittedName>
</protein>
<evidence type="ECO:0000313" key="2">
    <source>
        <dbReference type="EMBL" id="TYS71644.1"/>
    </source>
</evidence>
<reference evidence="2 3" key="1">
    <citation type="submission" date="2019-08" db="EMBL/GenBank/DDBJ databases">
        <title>Bacillus genomes from the desert of Cuatro Cienegas, Coahuila.</title>
        <authorList>
            <person name="Olmedo-Alvarez G."/>
        </authorList>
    </citation>
    <scope>NUCLEOTIDE SEQUENCE [LARGE SCALE GENOMIC DNA]</scope>
    <source>
        <strain evidence="2 3">CH451a_14T</strain>
    </source>
</reference>
<feature type="transmembrane region" description="Helical" evidence="1">
    <location>
        <begin position="164"/>
        <end position="187"/>
    </location>
</feature>
<dbReference type="AlphaFoldDB" id="A0A5D4TC77"/>
<dbReference type="Proteomes" id="UP000325054">
    <property type="component" value="Unassembled WGS sequence"/>
</dbReference>
<keyword evidence="1" id="KW-0812">Transmembrane</keyword>
<comment type="caution">
    <text evidence="2">The sequence shown here is derived from an EMBL/GenBank/DDBJ whole genome shotgun (WGS) entry which is preliminary data.</text>
</comment>
<keyword evidence="1" id="KW-0472">Membrane</keyword>
<feature type="transmembrane region" description="Helical" evidence="1">
    <location>
        <begin position="34"/>
        <end position="54"/>
    </location>
</feature>
<feature type="transmembrane region" description="Helical" evidence="1">
    <location>
        <begin position="60"/>
        <end position="76"/>
    </location>
</feature>
<proteinExistence type="predicted"/>
<dbReference type="OrthoDB" id="2943409at2"/>
<evidence type="ECO:0000313" key="3">
    <source>
        <dbReference type="Proteomes" id="UP000325054"/>
    </source>
</evidence>
<accession>A0A5D4TC77</accession>
<evidence type="ECO:0000256" key="1">
    <source>
        <dbReference type="SAM" id="Phobius"/>
    </source>
</evidence>